<proteinExistence type="predicted"/>
<evidence type="ECO:0000256" key="1">
    <source>
        <dbReference type="SAM" id="Phobius"/>
    </source>
</evidence>
<dbReference type="Proteomes" id="UP000191554">
    <property type="component" value="Unassembled WGS sequence"/>
</dbReference>
<keyword evidence="1" id="KW-0812">Transmembrane</keyword>
<comment type="caution">
    <text evidence="2">The sequence shown here is derived from an EMBL/GenBank/DDBJ whole genome shotgun (WGS) entry which is preliminary data.</text>
</comment>
<evidence type="ECO:0000313" key="3">
    <source>
        <dbReference type="Proteomes" id="UP000191554"/>
    </source>
</evidence>
<sequence>MKLVLSKGTLIIVIAVVLIAAGIYWYTSYNNDKRHYAKKHMKLQHP</sequence>
<name>A0A1V4SDK4_RUMHU</name>
<feature type="transmembrane region" description="Helical" evidence="1">
    <location>
        <begin position="6"/>
        <end position="26"/>
    </location>
</feature>
<dbReference type="EMBL" id="MZGX01000042">
    <property type="protein sequence ID" value="OPX41904.1"/>
    <property type="molecule type" value="Genomic_DNA"/>
</dbReference>
<organism evidence="2 3">
    <name type="scientific">Ruminiclostridium hungatei</name>
    <name type="common">Clostridium hungatei</name>
    <dbReference type="NCBI Taxonomy" id="48256"/>
    <lineage>
        <taxon>Bacteria</taxon>
        <taxon>Bacillati</taxon>
        <taxon>Bacillota</taxon>
        <taxon>Clostridia</taxon>
        <taxon>Eubacteriales</taxon>
        <taxon>Oscillospiraceae</taxon>
        <taxon>Ruminiclostridium</taxon>
    </lineage>
</organism>
<keyword evidence="1" id="KW-0472">Membrane</keyword>
<keyword evidence="3" id="KW-1185">Reference proteome</keyword>
<evidence type="ECO:0000313" key="2">
    <source>
        <dbReference type="EMBL" id="OPX41904.1"/>
    </source>
</evidence>
<accession>A0A1V4SDK4</accession>
<reference evidence="2 3" key="1">
    <citation type="submission" date="2017-03" db="EMBL/GenBank/DDBJ databases">
        <title>Genome sequence of Clostridium hungatei DSM 14427.</title>
        <authorList>
            <person name="Poehlein A."/>
            <person name="Daniel R."/>
        </authorList>
    </citation>
    <scope>NUCLEOTIDE SEQUENCE [LARGE SCALE GENOMIC DNA]</scope>
    <source>
        <strain evidence="2 3">DSM 14427</strain>
    </source>
</reference>
<dbReference type="AlphaFoldDB" id="A0A1V4SDK4"/>
<dbReference type="STRING" id="48256.CLHUN_42180"/>
<gene>
    <name evidence="2" type="ORF">CLHUN_42180</name>
</gene>
<protein>
    <submittedName>
        <fullName evidence="2">Uncharacterized protein</fullName>
    </submittedName>
</protein>
<keyword evidence="1" id="KW-1133">Transmembrane helix</keyword>